<protein>
    <recommendedName>
        <fullName evidence="4">Lipoprotein</fullName>
    </recommendedName>
</protein>
<reference evidence="2 3" key="1">
    <citation type="submission" date="2021-06" db="EMBL/GenBank/DDBJ databases">
        <title>Gemonas diversity in paddy soil.</title>
        <authorList>
            <person name="Liu G."/>
        </authorList>
    </citation>
    <scope>NUCLEOTIDE SEQUENCE [LARGE SCALE GENOMIC DNA]</scope>
    <source>
        <strain evidence="2 3">RG29</strain>
    </source>
</reference>
<dbReference type="Proteomes" id="UP000683493">
    <property type="component" value="Chromosome"/>
</dbReference>
<organism evidence="2 3">
    <name type="scientific">Geomonas diazotrophica</name>
    <dbReference type="NCBI Taxonomy" id="2843197"/>
    <lineage>
        <taxon>Bacteria</taxon>
        <taxon>Pseudomonadati</taxon>
        <taxon>Thermodesulfobacteriota</taxon>
        <taxon>Desulfuromonadia</taxon>
        <taxon>Geobacterales</taxon>
        <taxon>Geobacteraceae</taxon>
        <taxon>Geomonas</taxon>
    </lineage>
</organism>
<feature type="signal peptide" evidence="1">
    <location>
        <begin position="1"/>
        <end position="22"/>
    </location>
</feature>
<evidence type="ECO:0000313" key="3">
    <source>
        <dbReference type="Proteomes" id="UP000683493"/>
    </source>
</evidence>
<feature type="chain" id="PRO_5045973509" description="Lipoprotein" evidence="1">
    <location>
        <begin position="23"/>
        <end position="143"/>
    </location>
</feature>
<proteinExistence type="predicted"/>
<keyword evidence="3" id="KW-1185">Reference proteome</keyword>
<accession>A0ABX8JEC7</accession>
<evidence type="ECO:0008006" key="4">
    <source>
        <dbReference type="Google" id="ProtNLM"/>
    </source>
</evidence>
<sequence length="143" mass="16203">MRVWLFHATLCAASLYSATALCAPPDWLFMDQNGQSSFYYDRNSNVTVREGVIQVRTRVVYSEEGRKEAIKLLKGMPESALLQETLYSYEIDCPEREGHLLASSHLDRNGTILKSTDLAAATQWEYLPDDTRMGRVVRQACPP</sequence>
<evidence type="ECO:0000313" key="2">
    <source>
        <dbReference type="EMBL" id="QWV96754.1"/>
    </source>
</evidence>
<evidence type="ECO:0000256" key="1">
    <source>
        <dbReference type="SAM" id="SignalP"/>
    </source>
</evidence>
<keyword evidence="1" id="KW-0732">Signal</keyword>
<dbReference type="EMBL" id="CP076724">
    <property type="protein sequence ID" value="QWV96754.1"/>
    <property type="molecule type" value="Genomic_DNA"/>
</dbReference>
<name>A0ABX8JEC7_9BACT</name>
<gene>
    <name evidence="2" type="ORF">KP005_15550</name>
</gene>